<dbReference type="GO" id="GO:0008817">
    <property type="term" value="F:corrinoid adenosyltransferase activity"/>
    <property type="evidence" value="ECO:0007669"/>
    <property type="project" value="UniProtKB-UniRule"/>
</dbReference>
<accession>A0A1G2R6Y5</accession>
<dbReference type="InterPro" id="IPR016030">
    <property type="entry name" value="CblAdoTrfase-like"/>
</dbReference>
<keyword evidence="2 4" id="KW-0547">Nucleotide-binding</keyword>
<comment type="catalytic activity">
    <reaction evidence="4">
        <text>2 cob(II)alamin + reduced [electron-transfer flavoprotein] + 2 ATP = 2 adenosylcob(III)alamin + 2 triphosphate + oxidized [electron-transfer flavoprotein] + 3 H(+)</text>
        <dbReference type="Rhea" id="RHEA:28671"/>
        <dbReference type="Rhea" id="RHEA-COMP:10685"/>
        <dbReference type="Rhea" id="RHEA-COMP:10686"/>
        <dbReference type="ChEBI" id="CHEBI:15378"/>
        <dbReference type="ChEBI" id="CHEBI:16304"/>
        <dbReference type="ChEBI" id="CHEBI:18036"/>
        <dbReference type="ChEBI" id="CHEBI:18408"/>
        <dbReference type="ChEBI" id="CHEBI:30616"/>
        <dbReference type="ChEBI" id="CHEBI:57692"/>
        <dbReference type="ChEBI" id="CHEBI:58307"/>
        <dbReference type="EC" id="2.5.1.17"/>
    </reaction>
</comment>
<dbReference type="UniPathway" id="UPA00148">
    <property type="reaction ID" value="UER00233"/>
</dbReference>
<dbReference type="GO" id="GO:0009236">
    <property type="term" value="P:cobalamin biosynthetic process"/>
    <property type="evidence" value="ECO:0007669"/>
    <property type="project" value="UniProtKB-UniRule"/>
</dbReference>
<proteinExistence type="inferred from homology"/>
<dbReference type="GO" id="GO:0005524">
    <property type="term" value="F:ATP binding"/>
    <property type="evidence" value="ECO:0007669"/>
    <property type="project" value="UniProtKB-UniRule"/>
</dbReference>
<sequence length="180" mass="20507">MPLFYTGKGDKGSSSIGKKKIPKDNPVIVALGDLDELNSFIGFARSLVQDKSLSQKLEKVQQDLFIIQAETAWFLYPKFKAPKIEEKKIQVMETEINALEEKIQPERAFVLPGSNTSSAALHLLRSVARRAERSMFIVSKKKKVSQEVLTYLNRLSSYLYALARMEAHRKKIKETKPTYK</sequence>
<evidence type="ECO:0000259" key="5">
    <source>
        <dbReference type="Pfam" id="PF01923"/>
    </source>
</evidence>
<comment type="pathway">
    <text evidence="4">Cofactor biosynthesis; adenosylcobalamin biosynthesis; adenosylcobalamin from cob(II)yrinate a,c-diamide: step 2/7.</text>
</comment>
<dbReference type="PANTHER" id="PTHR12213:SF0">
    <property type="entry name" value="CORRINOID ADENOSYLTRANSFERASE MMAB"/>
    <property type="match status" value="1"/>
</dbReference>
<protein>
    <recommendedName>
        <fullName evidence="4">Corrinoid adenosyltransferase</fullName>
        <ecNumber evidence="4">2.5.1.17</ecNumber>
    </recommendedName>
    <alternativeName>
        <fullName evidence="4">Cob(II)alamin adenosyltransferase</fullName>
    </alternativeName>
    <alternativeName>
        <fullName evidence="4">Cob(II)yrinic acid a,c-diamide adenosyltransferase</fullName>
    </alternativeName>
    <alternativeName>
        <fullName evidence="4">Cobinamide/cobalamin adenosyltransferase</fullName>
    </alternativeName>
</protein>
<dbReference type="Gene3D" id="1.20.1200.10">
    <property type="entry name" value="Cobalamin adenosyltransferase-like"/>
    <property type="match status" value="1"/>
</dbReference>
<dbReference type="Pfam" id="PF01923">
    <property type="entry name" value="Cob_adeno_trans"/>
    <property type="match status" value="1"/>
</dbReference>
<evidence type="ECO:0000313" key="7">
    <source>
        <dbReference type="Proteomes" id="UP000178529"/>
    </source>
</evidence>
<organism evidence="6 7">
    <name type="scientific">Candidatus Wildermuthbacteria bacterium RIFCSPHIGHO2_02_FULL_48_16</name>
    <dbReference type="NCBI Taxonomy" id="1802453"/>
    <lineage>
        <taxon>Bacteria</taxon>
        <taxon>Candidatus Wildermuthiibacteriota</taxon>
    </lineage>
</organism>
<reference evidence="6 7" key="1">
    <citation type="journal article" date="2016" name="Nat. Commun.">
        <title>Thousands of microbial genomes shed light on interconnected biogeochemical processes in an aquifer system.</title>
        <authorList>
            <person name="Anantharaman K."/>
            <person name="Brown C.T."/>
            <person name="Hug L.A."/>
            <person name="Sharon I."/>
            <person name="Castelle C.J."/>
            <person name="Probst A.J."/>
            <person name="Thomas B.C."/>
            <person name="Singh A."/>
            <person name="Wilkins M.J."/>
            <person name="Karaoz U."/>
            <person name="Brodie E.L."/>
            <person name="Williams K.H."/>
            <person name="Hubbard S.S."/>
            <person name="Banfield J.F."/>
        </authorList>
    </citation>
    <scope>NUCLEOTIDE SEQUENCE [LARGE SCALE GENOMIC DNA]</scope>
</reference>
<comment type="caution">
    <text evidence="6">The sequence shown here is derived from an EMBL/GenBank/DDBJ whole genome shotgun (WGS) entry which is preliminary data.</text>
</comment>
<keyword evidence="3 4" id="KW-0067">ATP-binding</keyword>
<evidence type="ECO:0000256" key="4">
    <source>
        <dbReference type="RuleBase" id="RU366026"/>
    </source>
</evidence>
<evidence type="ECO:0000256" key="2">
    <source>
        <dbReference type="ARBA" id="ARBA00022741"/>
    </source>
</evidence>
<feature type="domain" description="Cobalamin adenosyltransferase-like" evidence="5">
    <location>
        <begin position="5"/>
        <end position="165"/>
    </location>
</feature>
<dbReference type="InterPro" id="IPR036451">
    <property type="entry name" value="CblAdoTrfase-like_sf"/>
</dbReference>
<dbReference type="EC" id="2.5.1.17" evidence="4"/>
<keyword evidence="1 4" id="KW-0808">Transferase</keyword>
<comment type="similarity">
    <text evidence="4">Belongs to the Cob(I)alamin adenosyltransferase family.</text>
</comment>
<dbReference type="EMBL" id="MHTY01000022">
    <property type="protein sequence ID" value="OHA68583.1"/>
    <property type="molecule type" value="Genomic_DNA"/>
</dbReference>
<dbReference type="AlphaFoldDB" id="A0A1G2R6Y5"/>
<dbReference type="Proteomes" id="UP000178529">
    <property type="component" value="Unassembled WGS sequence"/>
</dbReference>
<comment type="catalytic activity">
    <reaction evidence="4">
        <text>2 cob(II)yrinate a,c diamide + reduced [electron-transfer flavoprotein] + 2 ATP = 2 adenosylcob(III)yrinate a,c-diamide + 2 triphosphate + oxidized [electron-transfer flavoprotein] + 3 H(+)</text>
        <dbReference type="Rhea" id="RHEA:11528"/>
        <dbReference type="Rhea" id="RHEA-COMP:10685"/>
        <dbReference type="Rhea" id="RHEA-COMP:10686"/>
        <dbReference type="ChEBI" id="CHEBI:15378"/>
        <dbReference type="ChEBI" id="CHEBI:18036"/>
        <dbReference type="ChEBI" id="CHEBI:30616"/>
        <dbReference type="ChEBI" id="CHEBI:57692"/>
        <dbReference type="ChEBI" id="CHEBI:58307"/>
        <dbReference type="ChEBI" id="CHEBI:58503"/>
        <dbReference type="ChEBI" id="CHEBI:58537"/>
        <dbReference type="EC" id="2.5.1.17"/>
    </reaction>
</comment>
<dbReference type="InterPro" id="IPR029499">
    <property type="entry name" value="PduO-typ"/>
</dbReference>
<evidence type="ECO:0000256" key="3">
    <source>
        <dbReference type="ARBA" id="ARBA00022840"/>
    </source>
</evidence>
<dbReference type="PANTHER" id="PTHR12213">
    <property type="entry name" value="CORRINOID ADENOSYLTRANSFERASE"/>
    <property type="match status" value="1"/>
</dbReference>
<keyword evidence="4" id="KW-0169">Cobalamin biosynthesis</keyword>
<name>A0A1G2R6Y5_9BACT</name>
<dbReference type="SUPFAM" id="SSF89028">
    <property type="entry name" value="Cobalamin adenosyltransferase-like"/>
    <property type="match status" value="1"/>
</dbReference>
<dbReference type="NCBIfam" id="TIGR00636">
    <property type="entry name" value="PduO_Nterm"/>
    <property type="match status" value="1"/>
</dbReference>
<gene>
    <name evidence="6" type="ORF">A3J68_02510</name>
</gene>
<evidence type="ECO:0000313" key="6">
    <source>
        <dbReference type="EMBL" id="OHA68583.1"/>
    </source>
</evidence>
<evidence type="ECO:0000256" key="1">
    <source>
        <dbReference type="ARBA" id="ARBA00022679"/>
    </source>
</evidence>